<dbReference type="SUPFAM" id="SSF55874">
    <property type="entry name" value="ATPase domain of HSP90 chaperone/DNA topoisomerase II/histidine kinase"/>
    <property type="match status" value="1"/>
</dbReference>
<evidence type="ECO:0000259" key="4">
    <source>
        <dbReference type="PROSITE" id="PS50109"/>
    </source>
</evidence>
<feature type="region of interest" description="Disordered" evidence="3">
    <location>
        <begin position="1053"/>
        <end position="1126"/>
    </location>
</feature>
<dbReference type="PRINTS" id="PR00344">
    <property type="entry name" value="BCTRLSENSOR"/>
</dbReference>
<feature type="modified residue" description="4-aspartylphosphate" evidence="2">
    <location>
        <position position="1179"/>
    </location>
</feature>
<dbReference type="InterPro" id="IPR050956">
    <property type="entry name" value="2C_system_His_kinase"/>
</dbReference>
<evidence type="ECO:0000256" key="3">
    <source>
        <dbReference type="SAM" id="MobiDB-lite"/>
    </source>
</evidence>
<evidence type="ECO:0000256" key="2">
    <source>
        <dbReference type="PROSITE-ProRule" id="PRU00169"/>
    </source>
</evidence>
<dbReference type="InterPro" id="IPR036097">
    <property type="entry name" value="HisK_dim/P_sf"/>
</dbReference>
<dbReference type="GO" id="GO:0000155">
    <property type="term" value="F:phosphorelay sensor kinase activity"/>
    <property type="evidence" value="ECO:0007669"/>
    <property type="project" value="InterPro"/>
</dbReference>
<dbReference type="AlphaFoldDB" id="A0A9P8WBI6"/>
<keyword evidence="1 2" id="KW-0597">Phosphoprotein</keyword>
<dbReference type="OrthoDB" id="303614at2759"/>
<sequence>MSGKRVSEAARERETFRYDSALITNSVRNDVTNLIPSSDLRACSDPSLTALAQAALLRLKASRALVSLFDRQFQYIVAEATPTLRISANAESPEADSDKLWLCGTSVPRSFGVCELALVPPEESGLECREPWNDKLPLPVTVIGDLSEHVILRRKDLCRTWPQSRFYAGVPIRSRQGINIGVFCIFDGEPRSGLDEVSIHLMQDVSKAIVDHLELRQFGDGQRSGARMVRGLGSYVEGKATMSGWRDTRPPHKDDAAKEGYFHQKQQDLQREQDDRASHLLTEAGRQDGMFMRRDSLGEFSISPGFTPNGAFSASVNPNVPPPRAATPADVSPDAQLHLIFSKAANVLRESIEVEGVLFLDASVEYLAGSVGSGSLRRPTEQRSSSSSSPYDWAHSSASESTRHSKETRAHCTVLGFSTSLSSSIDDEASTPARFSTVPERFLRKLLGRYPKGKIFNYDEHGLLASSDFSSEDTPSTIVDHQLNRGTTSKLKEPEKPQWRRKGRFSRQNESKEIASLFPGARSVCVLPLWDSHRRRWFAGGFLYTTTPTRIFTIQGELSYLTAFGNVIMADVALMNSAIVNSATTSLLNSLSHELRSPLHGIVLCAELLHDTSLNVFQGDVLRSIEICGRTMLDTINHLLDWTKINNFMQSSDKQSSRAATVGLPPRKSSITDGMMHITSDLDVDILVEEVVECVHAGHTYQQYVVRRRNNYEPSQGGDVDPHTRLDSIDALENIGATGTSPNAYSVSSTVVLILDIDPAVDWAFHGQPGALRRIILNLCGNSLKYTTRGFVKVAAYQEPAKNESSRERIIHIDVIDTGPGIGEDYLHRLLFTPFTQEHAHTPGAGLGLSLVKKFVRALGGSIRVHSQLGKGTRVALKLPLQVSSPELTNTAAIHEEFRAQVVELSSLRVSVAGFSSTNSGLHPSDWNLSQFDEKAVLGKICRDWLHMLVVEPHARADFLPDLILCDEGHFATLAHQALTEAASPVIVVCHSPAAARQVERTYKAAKRMNRGLFSFISRPLGPRKLAKALVLSFRRWTKLQANAKDHSSLSTMLDPTVPVSERRPTVSVSDAAEGGYFDIPKGSPPIDGHDTETPSCDSAVKTPMPLSSQSTHPPHQPTEHPQTPQPRFLLVEDNQINMRILQTYMKKLGHNYDSATDGLQALNSYKSRGGDYQCVLMDLSMPVLDGFESTRRMRAFEEENKLPRCHILAISGLASKDAQEDAFLVGLDLFLSKPVQLKELSRVLESRGIF</sequence>
<dbReference type="PANTHER" id="PTHR43719">
    <property type="entry name" value="TWO-COMPONENT HISTIDINE KINASE"/>
    <property type="match status" value="1"/>
</dbReference>
<dbReference type="PROSITE" id="PS50110">
    <property type="entry name" value="RESPONSE_REGULATORY"/>
    <property type="match status" value="1"/>
</dbReference>
<dbReference type="InterPro" id="IPR011006">
    <property type="entry name" value="CheY-like_superfamily"/>
</dbReference>
<dbReference type="Pfam" id="PF00512">
    <property type="entry name" value="HisKA"/>
    <property type="match status" value="1"/>
</dbReference>
<dbReference type="CDD" id="cd17546">
    <property type="entry name" value="REC_hyHK_CKI1_RcsC-like"/>
    <property type="match status" value="1"/>
</dbReference>
<gene>
    <name evidence="6" type="ORF">B0T10DRAFT_481020</name>
</gene>
<dbReference type="Gene3D" id="3.40.50.2300">
    <property type="match status" value="1"/>
</dbReference>
<feature type="region of interest" description="Disordered" evidence="3">
    <location>
        <begin position="371"/>
        <end position="409"/>
    </location>
</feature>
<organism evidence="6 7">
    <name type="scientific">Thelonectria olida</name>
    <dbReference type="NCBI Taxonomy" id="1576542"/>
    <lineage>
        <taxon>Eukaryota</taxon>
        <taxon>Fungi</taxon>
        <taxon>Dikarya</taxon>
        <taxon>Ascomycota</taxon>
        <taxon>Pezizomycotina</taxon>
        <taxon>Sordariomycetes</taxon>
        <taxon>Hypocreomycetidae</taxon>
        <taxon>Hypocreales</taxon>
        <taxon>Nectriaceae</taxon>
        <taxon>Thelonectria</taxon>
    </lineage>
</organism>
<dbReference type="InterPro" id="IPR001789">
    <property type="entry name" value="Sig_transdc_resp-reg_receiver"/>
</dbReference>
<dbReference type="Pfam" id="PF00072">
    <property type="entry name" value="Response_reg"/>
    <property type="match status" value="1"/>
</dbReference>
<dbReference type="PANTHER" id="PTHR43719:SF69">
    <property type="entry name" value="HISTIDINE KINASE G7"/>
    <property type="match status" value="1"/>
</dbReference>
<evidence type="ECO:0000313" key="6">
    <source>
        <dbReference type="EMBL" id="KAH6894731.1"/>
    </source>
</evidence>
<dbReference type="PROSITE" id="PS50109">
    <property type="entry name" value="HIS_KIN"/>
    <property type="match status" value="1"/>
</dbReference>
<evidence type="ECO:0000313" key="7">
    <source>
        <dbReference type="Proteomes" id="UP000777438"/>
    </source>
</evidence>
<proteinExistence type="predicted"/>
<name>A0A9P8WBI6_9HYPO</name>
<dbReference type="SUPFAM" id="SSF47384">
    <property type="entry name" value="Homodimeric domain of signal transducing histidine kinase"/>
    <property type="match status" value="1"/>
</dbReference>
<dbReference type="Gene3D" id="1.10.287.130">
    <property type="match status" value="1"/>
</dbReference>
<dbReference type="SMART" id="SM00387">
    <property type="entry name" value="HATPase_c"/>
    <property type="match status" value="1"/>
</dbReference>
<dbReference type="InterPro" id="IPR004358">
    <property type="entry name" value="Sig_transdc_His_kin-like_C"/>
</dbReference>
<dbReference type="SUPFAM" id="SSF52172">
    <property type="entry name" value="CheY-like"/>
    <property type="match status" value="1"/>
</dbReference>
<dbReference type="InterPro" id="IPR003594">
    <property type="entry name" value="HATPase_dom"/>
</dbReference>
<feature type="compositionally biased region" description="Low complexity" evidence="3">
    <location>
        <begin position="384"/>
        <end position="399"/>
    </location>
</feature>
<dbReference type="InterPro" id="IPR003661">
    <property type="entry name" value="HisK_dim/P_dom"/>
</dbReference>
<dbReference type="Proteomes" id="UP000777438">
    <property type="component" value="Unassembled WGS sequence"/>
</dbReference>
<accession>A0A9P8WBI6</accession>
<protein>
    <submittedName>
        <fullName evidence="6">Uncharacterized protein</fullName>
    </submittedName>
</protein>
<feature type="domain" description="Response regulatory" evidence="5">
    <location>
        <begin position="1128"/>
        <end position="1249"/>
    </location>
</feature>
<dbReference type="SMART" id="SM00388">
    <property type="entry name" value="HisKA"/>
    <property type="match status" value="1"/>
</dbReference>
<dbReference type="InterPro" id="IPR036890">
    <property type="entry name" value="HATPase_C_sf"/>
</dbReference>
<dbReference type="InterPro" id="IPR005467">
    <property type="entry name" value="His_kinase_dom"/>
</dbReference>
<dbReference type="SUPFAM" id="SSF55781">
    <property type="entry name" value="GAF domain-like"/>
    <property type="match status" value="1"/>
</dbReference>
<reference evidence="6 7" key="1">
    <citation type="journal article" date="2021" name="Nat. Commun.">
        <title>Genetic determinants of endophytism in the Arabidopsis root mycobiome.</title>
        <authorList>
            <person name="Mesny F."/>
            <person name="Miyauchi S."/>
            <person name="Thiergart T."/>
            <person name="Pickel B."/>
            <person name="Atanasova L."/>
            <person name="Karlsson M."/>
            <person name="Huettel B."/>
            <person name="Barry K.W."/>
            <person name="Haridas S."/>
            <person name="Chen C."/>
            <person name="Bauer D."/>
            <person name="Andreopoulos W."/>
            <person name="Pangilinan J."/>
            <person name="LaButti K."/>
            <person name="Riley R."/>
            <person name="Lipzen A."/>
            <person name="Clum A."/>
            <person name="Drula E."/>
            <person name="Henrissat B."/>
            <person name="Kohler A."/>
            <person name="Grigoriev I.V."/>
            <person name="Martin F.M."/>
            <person name="Hacquard S."/>
        </authorList>
    </citation>
    <scope>NUCLEOTIDE SEQUENCE [LARGE SCALE GENOMIC DNA]</scope>
    <source>
        <strain evidence="6 7">MPI-CAGE-CH-0241</strain>
    </source>
</reference>
<evidence type="ECO:0000256" key="1">
    <source>
        <dbReference type="ARBA" id="ARBA00022553"/>
    </source>
</evidence>
<comment type="caution">
    <text evidence="6">The sequence shown here is derived from an EMBL/GenBank/DDBJ whole genome shotgun (WGS) entry which is preliminary data.</text>
</comment>
<keyword evidence="7" id="KW-1185">Reference proteome</keyword>
<dbReference type="Pfam" id="PF02518">
    <property type="entry name" value="HATPase_c"/>
    <property type="match status" value="1"/>
</dbReference>
<dbReference type="Gene3D" id="3.30.565.10">
    <property type="entry name" value="Histidine kinase-like ATPase, C-terminal domain"/>
    <property type="match status" value="1"/>
</dbReference>
<dbReference type="SMART" id="SM00448">
    <property type="entry name" value="REC"/>
    <property type="match status" value="1"/>
</dbReference>
<evidence type="ECO:0000259" key="5">
    <source>
        <dbReference type="PROSITE" id="PS50110"/>
    </source>
</evidence>
<feature type="domain" description="Histidine kinase" evidence="4">
    <location>
        <begin position="590"/>
        <end position="883"/>
    </location>
</feature>
<dbReference type="EMBL" id="JAGPYM010000005">
    <property type="protein sequence ID" value="KAH6894731.1"/>
    <property type="molecule type" value="Genomic_DNA"/>
</dbReference>
<dbReference type="CDD" id="cd00082">
    <property type="entry name" value="HisKA"/>
    <property type="match status" value="1"/>
</dbReference>